<reference evidence="5 6" key="1">
    <citation type="submission" date="2019-06" db="EMBL/GenBank/DDBJ databases">
        <title>Genomic Encyclopedia of Type Strains, Phase IV (KMG-V): Genome sequencing to study the core and pangenomes of soil and plant-associated prokaryotes.</title>
        <authorList>
            <person name="Whitman W."/>
        </authorList>
    </citation>
    <scope>NUCLEOTIDE SEQUENCE [LARGE SCALE GENOMIC DNA]</scope>
    <source>
        <strain evidence="5 6">BR 12005</strain>
    </source>
</reference>
<evidence type="ECO:0000259" key="4">
    <source>
        <dbReference type="PROSITE" id="PS51643"/>
    </source>
</evidence>
<feature type="domain" description="HD Cas3-type" evidence="4">
    <location>
        <begin position="23"/>
        <end position="207"/>
    </location>
</feature>
<dbReference type="NCBIfam" id="TIGR01596">
    <property type="entry name" value="cas3_HD"/>
    <property type="match status" value="1"/>
</dbReference>
<dbReference type="GO" id="GO:0051607">
    <property type="term" value="P:defense response to virus"/>
    <property type="evidence" value="ECO:0007669"/>
    <property type="project" value="UniProtKB-KW"/>
</dbReference>
<keyword evidence="1" id="KW-0479">Metal-binding</keyword>
<keyword evidence="2" id="KW-0378">Hydrolase</keyword>
<dbReference type="Pfam" id="PF18019">
    <property type="entry name" value="Cas3_HD"/>
    <property type="match status" value="1"/>
</dbReference>
<dbReference type="GO" id="GO:0016787">
    <property type="term" value="F:hydrolase activity"/>
    <property type="evidence" value="ECO:0007669"/>
    <property type="project" value="UniProtKB-KW"/>
</dbReference>
<comment type="caution">
    <text evidence="5">The sequence shown here is derived from an EMBL/GenBank/DDBJ whole genome shotgun (WGS) entry which is preliminary data.</text>
</comment>
<keyword evidence="3" id="KW-0051">Antiviral defense</keyword>
<dbReference type="GO" id="GO:0004519">
    <property type="term" value="F:endonuclease activity"/>
    <property type="evidence" value="ECO:0007669"/>
    <property type="project" value="UniProtKB-KW"/>
</dbReference>
<dbReference type="EMBL" id="VITV01000014">
    <property type="protein sequence ID" value="TWB67575.1"/>
    <property type="molecule type" value="Genomic_DNA"/>
</dbReference>
<gene>
    <name evidence="5" type="ORF">FBZ87_1144</name>
</gene>
<keyword evidence="5" id="KW-0255">Endonuclease</keyword>
<dbReference type="GO" id="GO:0046872">
    <property type="term" value="F:metal ion binding"/>
    <property type="evidence" value="ECO:0007669"/>
    <property type="project" value="UniProtKB-KW"/>
</dbReference>
<evidence type="ECO:0000256" key="2">
    <source>
        <dbReference type="ARBA" id="ARBA00022801"/>
    </source>
</evidence>
<proteinExistence type="predicted"/>
<name>A0A560J9H5_9PROT</name>
<dbReference type="Proteomes" id="UP000320516">
    <property type="component" value="Unassembled WGS sequence"/>
</dbReference>
<dbReference type="SUPFAM" id="SSF109604">
    <property type="entry name" value="HD-domain/PDEase-like"/>
    <property type="match status" value="1"/>
</dbReference>
<evidence type="ECO:0000256" key="1">
    <source>
        <dbReference type="ARBA" id="ARBA00022723"/>
    </source>
</evidence>
<dbReference type="CDD" id="cd09641">
    <property type="entry name" value="Cas3''_I"/>
    <property type="match status" value="1"/>
</dbReference>
<sequence>MRHSMVLPFLTAYWGKAQPRPDAVQSWHPVAYHSLDVAAAMAALLDVRPAWLAAVAAALNLSPEACRQRLVLAAALHDLGKFAENFQCKVPALQQLLSAEAGRTPHARLSTSGHGDIGHSLWKALARERRLRGLTPWVQAAVAHHGAPTTDPALNNAMTEASITDAGAFTDAALDLIGRPAFPDNYPEELGAETWRVTGLVILADWIGSNQSWGTPVTRLTQEIGTMEKSGSPSSLLSCRILGWWSWSGSSRGTRLINTLTARGNRRRSPSSKRPE</sequence>
<dbReference type="Gene3D" id="1.10.3210.30">
    <property type="match status" value="1"/>
</dbReference>
<protein>
    <submittedName>
        <fullName evidence="5">CRISPR-associated endonuclease Cas3-HD</fullName>
    </submittedName>
</protein>
<evidence type="ECO:0000256" key="3">
    <source>
        <dbReference type="ARBA" id="ARBA00023118"/>
    </source>
</evidence>
<dbReference type="AlphaFoldDB" id="A0A560J9H5"/>
<accession>A0A560J9H5</accession>
<dbReference type="InterPro" id="IPR006483">
    <property type="entry name" value="CRISPR-assoc_Cas3_HD"/>
</dbReference>
<dbReference type="InterPro" id="IPR038257">
    <property type="entry name" value="CRISPR-assoc_Cas3_HD_sf"/>
</dbReference>
<evidence type="ECO:0000313" key="5">
    <source>
        <dbReference type="EMBL" id="TWB67575.1"/>
    </source>
</evidence>
<evidence type="ECO:0000313" key="6">
    <source>
        <dbReference type="Proteomes" id="UP000320516"/>
    </source>
</evidence>
<dbReference type="PROSITE" id="PS51643">
    <property type="entry name" value="HD_CAS3"/>
    <property type="match status" value="1"/>
</dbReference>
<organism evidence="5 6">
    <name type="scientific">Nitrospirillum amazonense</name>
    <dbReference type="NCBI Taxonomy" id="28077"/>
    <lineage>
        <taxon>Bacteria</taxon>
        <taxon>Pseudomonadati</taxon>
        <taxon>Pseudomonadota</taxon>
        <taxon>Alphaproteobacteria</taxon>
        <taxon>Rhodospirillales</taxon>
        <taxon>Azospirillaceae</taxon>
        <taxon>Nitrospirillum</taxon>
    </lineage>
</organism>
<keyword evidence="5" id="KW-0540">Nuclease</keyword>